<reference evidence="5 6" key="1">
    <citation type="submission" date="2018-06" db="EMBL/GenBank/DDBJ databases">
        <title>OYT1 Genome Sequencing.</title>
        <authorList>
            <person name="Kato S."/>
            <person name="Itoh T."/>
            <person name="Ohkuma M."/>
        </authorList>
    </citation>
    <scope>NUCLEOTIDE SEQUENCE [LARGE SCALE GENOMIC DNA]</scope>
    <source>
        <strain evidence="5 6">OYT1</strain>
    </source>
</reference>
<dbReference type="GO" id="GO:0016887">
    <property type="term" value="F:ATP hydrolysis activity"/>
    <property type="evidence" value="ECO:0007669"/>
    <property type="project" value="TreeGrafter"/>
</dbReference>
<organism evidence="5 6">
    <name type="scientific">Ferriphaselus amnicola</name>
    <dbReference type="NCBI Taxonomy" id="1188319"/>
    <lineage>
        <taxon>Bacteria</taxon>
        <taxon>Pseudomonadati</taxon>
        <taxon>Pseudomonadota</taxon>
        <taxon>Betaproteobacteria</taxon>
        <taxon>Nitrosomonadales</taxon>
        <taxon>Gallionellaceae</taxon>
        <taxon>Ferriphaselus</taxon>
    </lineage>
</organism>
<dbReference type="OrthoDB" id="5289285at2"/>
<dbReference type="SUPFAM" id="SSF160246">
    <property type="entry name" value="EspE N-terminal domain-like"/>
    <property type="match status" value="1"/>
</dbReference>
<dbReference type="AlphaFoldDB" id="A0A2Z6G955"/>
<name>A0A2Z6G955_9PROT</name>
<sequence length="567" mass="63684">MARYGKARLGDMLVQLGHLLQDNLGQALEQQRQSGERLGKVLVERKFATEVQVAQALSAQLSLPFIDLRHFHLRPEISRRLSEYQSRRLHAIVLEEHDGGLLVGMVDPTDLLLYDELKRLLRSELTLAVVAESQFIETLDRVYRRTEEISGLAQELSDDMGEAIVDLHEMDEAASLEAAPVVKLLQTIFDDAMRIRASDVHIEPMERQLRIRFRIDGALHLQTEADPNIAPALVLRLKLMSGLDISEKRLPQDGRFHMRARDQVVDVRVSSMPTQYGESVVLRLLNRSGNFLSLEKLGMPPEMLKEFRKIIHRSEGMVLVTGPTGSGKTTTLYAALDEINSIEQKIVTVEDPVEYRLPGINQVQVNEKIDLTFARVLRSVLRQDPDIILVGEMRDPETAQIGLRAAITGHLVFSTLHTRDAAGTLARLVDMDVPRYMVASSVQVLLAQRLLRRVCESCSQPHTPSAIEAEWLLQAGVAEVEWSQLRTGNGCSYCNKTGYNGRQAIYEMLVMNRELIDLAAHHDSTRFIQAARQQLVGRTLLDDAISRMKSGGTSVAEVMRISNQVDD</sequence>
<dbReference type="InterPro" id="IPR001482">
    <property type="entry name" value="T2SS/T4SS_dom"/>
</dbReference>
<dbReference type="GO" id="GO:0005886">
    <property type="term" value="C:plasma membrane"/>
    <property type="evidence" value="ECO:0007669"/>
    <property type="project" value="TreeGrafter"/>
</dbReference>
<proteinExistence type="inferred from homology"/>
<evidence type="ECO:0000256" key="3">
    <source>
        <dbReference type="ARBA" id="ARBA00022840"/>
    </source>
</evidence>
<dbReference type="Gene3D" id="3.30.300.160">
    <property type="entry name" value="Type II secretion system, protein E, N-terminal domain"/>
    <property type="match status" value="1"/>
</dbReference>
<dbReference type="Proteomes" id="UP000033070">
    <property type="component" value="Chromosome"/>
</dbReference>
<feature type="domain" description="Bacterial type II secretion system protein E" evidence="4">
    <location>
        <begin position="381"/>
        <end position="395"/>
    </location>
</feature>
<dbReference type="RefSeq" id="WP_062625563.1">
    <property type="nucleotide sequence ID" value="NZ_AP018738.1"/>
</dbReference>
<evidence type="ECO:0000313" key="5">
    <source>
        <dbReference type="EMBL" id="BBE49997.1"/>
    </source>
</evidence>
<dbReference type="Gene3D" id="3.30.450.90">
    <property type="match status" value="1"/>
</dbReference>
<dbReference type="GO" id="GO:0005524">
    <property type="term" value="F:ATP binding"/>
    <property type="evidence" value="ECO:0007669"/>
    <property type="project" value="UniProtKB-KW"/>
</dbReference>
<dbReference type="EMBL" id="AP018738">
    <property type="protein sequence ID" value="BBE49997.1"/>
    <property type="molecule type" value="Genomic_DNA"/>
</dbReference>
<dbReference type="Gene3D" id="3.40.50.300">
    <property type="entry name" value="P-loop containing nucleotide triphosphate hydrolases"/>
    <property type="match status" value="1"/>
</dbReference>
<evidence type="ECO:0000256" key="1">
    <source>
        <dbReference type="ARBA" id="ARBA00006611"/>
    </source>
</evidence>
<protein>
    <submittedName>
        <fullName evidence="5">Type II secretion system protein E</fullName>
    </submittedName>
</protein>
<keyword evidence="2" id="KW-0547">Nucleotide-binding</keyword>
<gene>
    <name evidence="5" type="ORF">OYT1_ch0424</name>
</gene>
<dbReference type="PROSITE" id="PS00662">
    <property type="entry name" value="T2SP_E"/>
    <property type="match status" value="1"/>
</dbReference>
<comment type="similarity">
    <text evidence="1">Belongs to the GSP E family.</text>
</comment>
<dbReference type="InterPro" id="IPR007831">
    <property type="entry name" value="T2SS_GspE_N"/>
</dbReference>
<evidence type="ECO:0000256" key="2">
    <source>
        <dbReference type="ARBA" id="ARBA00022741"/>
    </source>
</evidence>
<dbReference type="Pfam" id="PF05157">
    <property type="entry name" value="MshEN"/>
    <property type="match status" value="1"/>
</dbReference>
<dbReference type="STRING" id="1188319.OYT1_00328"/>
<dbReference type="SMART" id="SM00382">
    <property type="entry name" value="AAA"/>
    <property type="match status" value="1"/>
</dbReference>
<dbReference type="PANTHER" id="PTHR30258">
    <property type="entry name" value="TYPE II SECRETION SYSTEM PROTEIN GSPE-RELATED"/>
    <property type="match status" value="1"/>
</dbReference>
<dbReference type="SUPFAM" id="SSF52540">
    <property type="entry name" value="P-loop containing nucleoside triphosphate hydrolases"/>
    <property type="match status" value="1"/>
</dbReference>
<keyword evidence="3" id="KW-0067">ATP-binding</keyword>
<dbReference type="KEGG" id="fam:OYT1_ch0424"/>
<dbReference type="FunFam" id="3.40.50.300:FF:000398">
    <property type="entry name" value="Type IV pilus assembly ATPase PilB"/>
    <property type="match status" value="1"/>
</dbReference>
<dbReference type="CDD" id="cd01129">
    <property type="entry name" value="PulE-GspE-like"/>
    <property type="match status" value="1"/>
</dbReference>
<dbReference type="InterPro" id="IPR037257">
    <property type="entry name" value="T2SS_E_N_sf"/>
</dbReference>
<keyword evidence="6" id="KW-1185">Reference proteome</keyword>
<dbReference type="InterPro" id="IPR027417">
    <property type="entry name" value="P-loop_NTPase"/>
</dbReference>
<dbReference type="Pfam" id="PF00437">
    <property type="entry name" value="T2SSE"/>
    <property type="match status" value="1"/>
</dbReference>
<dbReference type="PANTHER" id="PTHR30258:SF29">
    <property type="entry name" value="MSHA PILUS ASSEMBLY ATPASE MSHE"/>
    <property type="match status" value="1"/>
</dbReference>
<evidence type="ECO:0000259" key="4">
    <source>
        <dbReference type="PROSITE" id="PS00662"/>
    </source>
</evidence>
<dbReference type="InterPro" id="IPR003593">
    <property type="entry name" value="AAA+_ATPase"/>
</dbReference>
<evidence type="ECO:0000313" key="6">
    <source>
        <dbReference type="Proteomes" id="UP000033070"/>
    </source>
</evidence>
<accession>A0A2Z6G955</accession>